<reference evidence="1 2" key="1">
    <citation type="journal article" date="2010" name="Science">
        <title>Genomic comparison of the ants Camponotus floridanus and Harpegnathos saltator.</title>
        <authorList>
            <person name="Bonasio R."/>
            <person name="Zhang G."/>
            <person name="Ye C."/>
            <person name="Mutti N.S."/>
            <person name="Fang X."/>
            <person name="Qin N."/>
            <person name="Donahue G."/>
            <person name="Yang P."/>
            <person name="Li Q."/>
            <person name="Li C."/>
            <person name="Zhang P."/>
            <person name="Huang Z."/>
            <person name="Berger S.L."/>
            <person name="Reinberg D."/>
            <person name="Wang J."/>
            <person name="Liebig J."/>
        </authorList>
    </citation>
    <scope>NUCLEOTIDE SEQUENCE [LARGE SCALE GENOMIC DNA]</scope>
    <source>
        <strain evidence="1 2">R22 G/1</strain>
    </source>
</reference>
<sequence length="120" mass="13704">GDEAKTIMKKRKRQIQERFRDKFSMSVDQPRSGGVGTSTTGNVSRRAFEKPELLAEVLDLDVTLVKNFRTILLVLNSQFPVDPIKFQKFCLDTAKIFNEKYGWYKMPSAVHKTLAHGAQI</sequence>
<organism evidence="2">
    <name type="scientific">Harpegnathos saltator</name>
    <name type="common">Jerdon's jumping ant</name>
    <dbReference type="NCBI Taxonomy" id="610380"/>
    <lineage>
        <taxon>Eukaryota</taxon>
        <taxon>Metazoa</taxon>
        <taxon>Ecdysozoa</taxon>
        <taxon>Arthropoda</taxon>
        <taxon>Hexapoda</taxon>
        <taxon>Insecta</taxon>
        <taxon>Pterygota</taxon>
        <taxon>Neoptera</taxon>
        <taxon>Endopterygota</taxon>
        <taxon>Hymenoptera</taxon>
        <taxon>Apocrita</taxon>
        <taxon>Aculeata</taxon>
        <taxon>Formicoidea</taxon>
        <taxon>Formicidae</taxon>
        <taxon>Ponerinae</taxon>
        <taxon>Ponerini</taxon>
        <taxon>Harpegnathos</taxon>
    </lineage>
</organism>
<evidence type="ECO:0000313" key="2">
    <source>
        <dbReference type="Proteomes" id="UP000008237"/>
    </source>
</evidence>
<accession>E2B7Y7</accession>
<keyword evidence="2" id="KW-1185">Reference proteome</keyword>
<name>E2B7Y7_HARSA</name>
<protein>
    <submittedName>
        <fullName evidence="1">Uncharacterized protein</fullName>
    </submittedName>
</protein>
<dbReference type="OMA" id="ASCNICG"/>
<gene>
    <name evidence="1" type="ORF">EAI_06546</name>
</gene>
<proteinExistence type="predicted"/>
<feature type="non-terminal residue" evidence="1">
    <location>
        <position position="120"/>
    </location>
</feature>
<feature type="non-terminal residue" evidence="1">
    <location>
        <position position="1"/>
    </location>
</feature>
<dbReference type="EMBL" id="GL446267">
    <property type="protein sequence ID" value="EFN88194.1"/>
    <property type="molecule type" value="Genomic_DNA"/>
</dbReference>
<dbReference type="Proteomes" id="UP000008237">
    <property type="component" value="Unassembled WGS sequence"/>
</dbReference>
<dbReference type="AlphaFoldDB" id="E2B7Y7"/>
<dbReference type="InParanoid" id="E2B7Y7"/>
<evidence type="ECO:0000313" key="1">
    <source>
        <dbReference type="EMBL" id="EFN88194.1"/>
    </source>
</evidence>
<dbReference type="STRING" id="610380.E2B7Y7"/>